<dbReference type="InterPro" id="IPR038592">
    <property type="entry name" value="CheD-like_sf"/>
</dbReference>
<dbReference type="RefSeq" id="WP_349246163.1">
    <property type="nucleotide sequence ID" value="NZ_JASCXX010000024.1"/>
</dbReference>
<organism evidence="4 5">
    <name type="scientific">Anaerobaca lacustris</name>
    <dbReference type="NCBI Taxonomy" id="3044600"/>
    <lineage>
        <taxon>Bacteria</taxon>
        <taxon>Pseudomonadati</taxon>
        <taxon>Planctomycetota</taxon>
        <taxon>Phycisphaerae</taxon>
        <taxon>Sedimentisphaerales</taxon>
        <taxon>Anaerobacaceae</taxon>
        <taxon>Anaerobaca</taxon>
    </lineage>
</organism>
<dbReference type="HAMAP" id="MF_01440">
    <property type="entry name" value="CheD"/>
    <property type="match status" value="1"/>
</dbReference>
<evidence type="ECO:0000256" key="2">
    <source>
        <dbReference type="ARBA" id="ARBA00022801"/>
    </source>
</evidence>
<dbReference type="EMBL" id="JASCXX010000024">
    <property type="protein sequence ID" value="MDI6450753.1"/>
    <property type="molecule type" value="Genomic_DNA"/>
</dbReference>
<protein>
    <recommendedName>
        <fullName evidence="3">Probable chemoreceptor glutamine deamidase CheD</fullName>
        <ecNumber evidence="3">3.5.1.44</ecNumber>
    </recommendedName>
</protein>
<comment type="function">
    <text evidence="3">Probably deamidates glutamine residues to glutamate on methyl-accepting chemotaxis receptors (MCPs), playing an important role in chemotaxis.</text>
</comment>
<dbReference type="EC" id="3.5.1.44" evidence="3"/>
<dbReference type="Gene3D" id="3.30.1330.200">
    <property type="match status" value="1"/>
</dbReference>
<dbReference type="InterPro" id="IPR005659">
    <property type="entry name" value="Chemorcpt_Glu_NH3ase_CheD"/>
</dbReference>
<keyword evidence="5" id="KW-1185">Reference proteome</keyword>
<evidence type="ECO:0000313" key="4">
    <source>
        <dbReference type="EMBL" id="MDI6450753.1"/>
    </source>
</evidence>
<sequence>MRKFLRPGEFHASRRPVMTETLVGSCVTVCLYNAKEGFGAMNHFLRDRPKNESDPQIGTYGTSATRQIVKAMLKIDAEPRHYRAGIFGGAAVLKTANTDGGIGQANVAAALEVLKAAGIRVVRQEVGGSRGRRVRFNTQTGEIECRFAGDIPRKKTPQRTE</sequence>
<keyword evidence="1 3" id="KW-0145">Chemotaxis</keyword>
<dbReference type="SUPFAM" id="SSF64438">
    <property type="entry name" value="CNF1/YfiH-like putative cysteine hydrolases"/>
    <property type="match status" value="1"/>
</dbReference>
<gene>
    <name evidence="3" type="primary">cheD</name>
    <name evidence="4" type="ORF">QJ522_16965</name>
</gene>
<accession>A0AAW6U484</accession>
<proteinExistence type="inferred from homology"/>
<comment type="caution">
    <text evidence="4">The sequence shown here is derived from an EMBL/GenBank/DDBJ whole genome shotgun (WGS) entry which is preliminary data.</text>
</comment>
<dbReference type="GO" id="GO:0006935">
    <property type="term" value="P:chemotaxis"/>
    <property type="evidence" value="ECO:0007669"/>
    <property type="project" value="UniProtKB-UniRule"/>
</dbReference>
<dbReference type="Pfam" id="PF03975">
    <property type="entry name" value="CheD"/>
    <property type="match status" value="1"/>
</dbReference>
<evidence type="ECO:0000313" key="5">
    <source>
        <dbReference type="Proteomes" id="UP001431776"/>
    </source>
</evidence>
<dbReference type="InterPro" id="IPR011324">
    <property type="entry name" value="Cytotoxic_necrot_fac-like_cat"/>
</dbReference>
<dbReference type="GO" id="GO:0050568">
    <property type="term" value="F:protein-glutamine glutaminase activity"/>
    <property type="evidence" value="ECO:0007669"/>
    <property type="project" value="UniProtKB-UniRule"/>
</dbReference>
<comment type="catalytic activity">
    <reaction evidence="3">
        <text>L-glutaminyl-[protein] + H2O = L-glutamyl-[protein] + NH4(+)</text>
        <dbReference type="Rhea" id="RHEA:16441"/>
        <dbReference type="Rhea" id="RHEA-COMP:10207"/>
        <dbReference type="Rhea" id="RHEA-COMP:10208"/>
        <dbReference type="ChEBI" id="CHEBI:15377"/>
        <dbReference type="ChEBI" id="CHEBI:28938"/>
        <dbReference type="ChEBI" id="CHEBI:29973"/>
        <dbReference type="ChEBI" id="CHEBI:30011"/>
        <dbReference type="EC" id="3.5.1.44"/>
    </reaction>
</comment>
<name>A0AAW6U484_9BACT</name>
<evidence type="ECO:0000256" key="1">
    <source>
        <dbReference type="ARBA" id="ARBA00022500"/>
    </source>
</evidence>
<dbReference type="CDD" id="cd16352">
    <property type="entry name" value="CheD"/>
    <property type="match status" value="1"/>
</dbReference>
<reference evidence="4" key="1">
    <citation type="submission" date="2023-05" db="EMBL/GenBank/DDBJ databases">
        <title>Anaerotaeda fermentans gen. nov., sp. nov., a novel anaerobic planctomycete of the new family within the order Sedimentisphaerales isolated from Taman Peninsula, Russia.</title>
        <authorList>
            <person name="Khomyakova M.A."/>
            <person name="Merkel A.Y."/>
            <person name="Slobodkin A.I."/>
        </authorList>
    </citation>
    <scope>NUCLEOTIDE SEQUENCE</scope>
    <source>
        <strain evidence="4">M17dextr</strain>
    </source>
</reference>
<dbReference type="AlphaFoldDB" id="A0AAW6U484"/>
<dbReference type="Proteomes" id="UP001431776">
    <property type="component" value="Unassembled WGS sequence"/>
</dbReference>
<dbReference type="PANTHER" id="PTHR35147:SF1">
    <property type="entry name" value="CHEMORECEPTOR GLUTAMINE DEAMIDASE CHED-RELATED"/>
    <property type="match status" value="1"/>
</dbReference>
<keyword evidence="2 3" id="KW-0378">Hydrolase</keyword>
<dbReference type="PANTHER" id="PTHR35147">
    <property type="entry name" value="CHEMORECEPTOR GLUTAMINE DEAMIDASE CHED-RELATED"/>
    <property type="match status" value="1"/>
</dbReference>
<evidence type="ECO:0000256" key="3">
    <source>
        <dbReference type="HAMAP-Rule" id="MF_01440"/>
    </source>
</evidence>
<comment type="similarity">
    <text evidence="3">Belongs to the CheD family.</text>
</comment>